<dbReference type="EC" id="5.3.3.2" evidence="3 10"/>
<feature type="binding site" evidence="10">
    <location>
        <position position="32"/>
    </location>
    <ligand>
        <name>Mn(2+)</name>
        <dbReference type="ChEBI" id="CHEBI:29035"/>
    </ligand>
</feature>
<accession>A0A1V2I0Z9</accession>
<evidence type="ECO:0000256" key="7">
    <source>
        <dbReference type="ARBA" id="ARBA00023211"/>
    </source>
</evidence>
<evidence type="ECO:0000256" key="11">
    <source>
        <dbReference type="PIRSR" id="PIRSR018427-1"/>
    </source>
</evidence>
<dbReference type="STRING" id="1834516.BL253_33270"/>
<feature type="region of interest" description="Disordered" evidence="12">
    <location>
        <begin position="182"/>
        <end position="215"/>
    </location>
</feature>
<comment type="cofactor">
    <cofactor evidence="10">
        <name>Mn(2+)</name>
        <dbReference type="ChEBI" id="CHEBI:29035"/>
    </cofactor>
    <text evidence="10">Binds 1 Mn(2+) ion per subunit.</text>
</comment>
<comment type="similarity">
    <text evidence="2 10">Belongs to the IPP isomerase type 1 family.</text>
</comment>
<dbReference type="OrthoDB" id="9809458at2"/>
<evidence type="ECO:0000256" key="2">
    <source>
        <dbReference type="ARBA" id="ARBA00007579"/>
    </source>
</evidence>
<dbReference type="InterPro" id="IPR000086">
    <property type="entry name" value="NUDIX_hydrolase_dom"/>
</dbReference>
<comment type="cofactor">
    <cofactor evidence="10">
        <name>Mg(2+)</name>
        <dbReference type="ChEBI" id="CHEBI:18420"/>
    </cofactor>
    <text evidence="10">Binds 1 Mg(2+) ion per subunit. The magnesium ion binds only when substrate is bound.</text>
</comment>
<evidence type="ECO:0000256" key="3">
    <source>
        <dbReference type="ARBA" id="ARBA00012057"/>
    </source>
</evidence>
<dbReference type="Gene3D" id="3.90.79.10">
    <property type="entry name" value="Nucleoside Triphosphate Pyrophosphohydrolase"/>
    <property type="match status" value="1"/>
</dbReference>
<feature type="binding site" evidence="10">
    <location>
        <position position="39"/>
    </location>
    <ligand>
        <name>Mn(2+)</name>
        <dbReference type="ChEBI" id="CHEBI:29035"/>
    </ligand>
</feature>
<evidence type="ECO:0000259" key="13">
    <source>
        <dbReference type="PROSITE" id="PS51462"/>
    </source>
</evidence>
<dbReference type="Proteomes" id="UP000188929">
    <property type="component" value="Unassembled WGS sequence"/>
</dbReference>
<feature type="binding site" evidence="10">
    <location>
        <position position="121"/>
    </location>
    <ligand>
        <name>Mn(2+)</name>
        <dbReference type="ChEBI" id="CHEBI:29035"/>
    </ligand>
</feature>
<evidence type="ECO:0000256" key="6">
    <source>
        <dbReference type="ARBA" id="ARBA00022842"/>
    </source>
</evidence>
<keyword evidence="9 10" id="KW-0413">Isomerase</keyword>
<dbReference type="EMBL" id="MOMC01000088">
    <property type="protein sequence ID" value="ONH23301.1"/>
    <property type="molecule type" value="Genomic_DNA"/>
</dbReference>
<evidence type="ECO:0000313" key="14">
    <source>
        <dbReference type="EMBL" id="ONH23301.1"/>
    </source>
</evidence>
<feature type="active site" evidence="10 11">
    <location>
        <position position="74"/>
    </location>
</feature>
<name>A0A1V2I0Z9_9ACTN</name>
<dbReference type="NCBIfam" id="NF002995">
    <property type="entry name" value="PRK03759.1"/>
    <property type="match status" value="1"/>
</dbReference>
<gene>
    <name evidence="10" type="primary">idi</name>
    <name evidence="14" type="ORF">BL253_33270</name>
</gene>
<comment type="subcellular location">
    <subcellularLocation>
        <location evidence="10">Cytoplasm</location>
    </subcellularLocation>
</comment>
<feature type="active site" evidence="10 11">
    <location>
        <position position="123"/>
    </location>
</feature>
<evidence type="ECO:0000256" key="9">
    <source>
        <dbReference type="ARBA" id="ARBA00023235"/>
    </source>
</evidence>
<dbReference type="GO" id="GO:0005737">
    <property type="term" value="C:cytoplasm"/>
    <property type="evidence" value="ECO:0007669"/>
    <property type="project" value="UniProtKB-SubCell"/>
</dbReference>
<dbReference type="Pfam" id="PF00293">
    <property type="entry name" value="NUDIX"/>
    <property type="match status" value="1"/>
</dbReference>
<reference evidence="15" key="1">
    <citation type="submission" date="2016-10" db="EMBL/GenBank/DDBJ databases">
        <title>Frankia sp. NRRL B-16386 Genome sequencing.</title>
        <authorList>
            <person name="Ghodhbane-Gtari F."/>
            <person name="Swanson E."/>
            <person name="Gueddou A."/>
            <person name="Hezbri K."/>
            <person name="Ktari K."/>
            <person name="Nouioui I."/>
            <person name="Morris K."/>
            <person name="Simpson S."/>
            <person name="Abebe-Akele F."/>
            <person name="Thomas K."/>
            <person name="Gtari M."/>
            <person name="Tisa L.S."/>
        </authorList>
    </citation>
    <scope>NUCLEOTIDE SEQUENCE [LARGE SCALE GENOMIC DNA]</scope>
    <source>
        <strain evidence="15">NRRL B-16386</strain>
    </source>
</reference>
<dbReference type="CDD" id="cd02885">
    <property type="entry name" value="NUDIX_IPP_Isomerase"/>
    <property type="match status" value="1"/>
</dbReference>
<comment type="function">
    <text evidence="10">Catalyzes the 1,3-allylic rearrangement of the homoallylic substrate isopentenyl (IPP) to its highly electrophilic allylic isomer, dimethylallyl diphosphate (DMAPP).</text>
</comment>
<dbReference type="InterPro" id="IPR056375">
    <property type="entry name" value="Idi_bact"/>
</dbReference>
<dbReference type="PROSITE" id="PS51462">
    <property type="entry name" value="NUDIX"/>
    <property type="match status" value="1"/>
</dbReference>
<dbReference type="GO" id="GO:0046872">
    <property type="term" value="F:metal ion binding"/>
    <property type="evidence" value="ECO:0007669"/>
    <property type="project" value="UniProtKB-KW"/>
</dbReference>
<protein>
    <recommendedName>
        <fullName evidence="3 10">Isopentenyl-diphosphate Delta-isomerase</fullName>
        <shortName evidence="10">IPP isomerase</shortName>
        <ecNumber evidence="3 10">5.3.3.2</ecNumber>
    </recommendedName>
    <alternativeName>
        <fullName evidence="10">IPP:DMAPP isomerase</fullName>
    </alternativeName>
    <alternativeName>
        <fullName evidence="10">Isopentenyl pyrophosphate isomerase</fullName>
    </alternativeName>
</protein>
<dbReference type="PANTHER" id="PTHR10885:SF0">
    <property type="entry name" value="ISOPENTENYL-DIPHOSPHATE DELTA-ISOMERASE"/>
    <property type="match status" value="1"/>
</dbReference>
<dbReference type="GO" id="GO:0008299">
    <property type="term" value="P:isoprenoid biosynthetic process"/>
    <property type="evidence" value="ECO:0007669"/>
    <property type="project" value="UniProtKB-UniRule"/>
</dbReference>
<evidence type="ECO:0000256" key="8">
    <source>
        <dbReference type="ARBA" id="ARBA00023229"/>
    </source>
</evidence>
<feature type="compositionally biased region" description="Low complexity" evidence="12">
    <location>
        <begin position="189"/>
        <end position="198"/>
    </location>
</feature>
<sequence>MLAVESNETTETVVLLNPEGEAIGVAPKATVHGPRTPLHLAFSCYVFDASDRLLVTRRSFDKRTWPGVLTNTCCGHPALDEAIPTAISRRLNDELGLRARHIRLVLPTFRYRSVMDDGTVENEICPVFSATASEPLQLNPEEVAEAYWTPWTTFVGEVSSGSLAVSPWCRMQVEHLRALGPSPRDWSTAAQEALPAAARESSRVGSPGRIAALGR</sequence>
<dbReference type="InterPro" id="IPR015797">
    <property type="entry name" value="NUDIX_hydrolase-like_dom_sf"/>
</dbReference>
<comment type="pathway">
    <text evidence="1 10">Isoprenoid biosynthesis; dimethylallyl diphosphate biosynthesis; dimethylallyl diphosphate from isopentenyl diphosphate: step 1/1.</text>
</comment>
<organism evidence="14 15">
    <name type="scientific">Pseudofrankia asymbiotica</name>
    <dbReference type="NCBI Taxonomy" id="1834516"/>
    <lineage>
        <taxon>Bacteria</taxon>
        <taxon>Bacillati</taxon>
        <taxon>Actinomycetota</taxon>
        <taxon>Actinomycetes</taxon>
        <taxon>Frankiales</taxon>
        <taxon>Frankiaceae</taxon>
        <taxon>Pseudofrankia</taxon>
    </lineage>
</organism>
<evidence type="ECO:0000313" key="15">
    <source>
        <dbReference type="Proteomes" id="UP000188929"/>
    </source>
</evidence>
<proteinExistence type="inferred from homology"/>
<dbReference type="SUPFAM" id="SSF55811">
    <property type="entry name" value="Nudix"/>
    <property type="match status" value="1"/>
</dbReference>
<dbReference type="GO" id="GO:0050992">
    <property type="term" value="P:dimethylallyl diphosphate biosynthetic process"/>
    <property type="evidence" value="ECO:0007669"/>
    <property type="project" value="UniProtKB-UniRule"/>
</dbReference>
<feature type="domain" description="Nudix hydrolase" evidence="13">
    <location>
        <begin position="37"/>
        <end position="171"/>
    </location>
</feature>
<dbReference type="GO" id="GO:0004452">
    <property type="term" value="F:isopentenyl-diphosphate delta-isomerase activity"/>
    <property type="evidence" value="ECO:0007669"/>
    <property type="project" value="UniProtKB-UniRule"/>
</dbReference>
<keyword evidence="15" id="KW-1185">Reference proteome</keyword>
<keyword evidence="7 10" id="KW-0464">Manganese</keyword>
<keyword evidence="5 10" id="KW-0479">Metal-binding</keyword>
<evidence type="ECO:0000256" key="12">
    <source>
        <dbReference type="SAM" id="MobiDB-lite"/>
    </source>
</evidence>
<keyword evidence="6 10" id="KW-0460">Magnesium</keyword>
<dbReference type="HAMAP" id="MF_00202">
    <property type="entry name" value="Idi"/>
    <property type="match status" value="1"/>
</dbReference>
<dbReference type="AlphaFoldDB" id="A0A1V2I0Z9"/>
<evidence type="ECO:0000256" key="1">
    <source>
        <dbReference type="ARBA" id="ARBA00004826"/>
    </source>
</evidence>
<dbReference type="PIRSF" id="PIRSF018427">
    <property type="entry name" value="Isopntndiph_ism"/>
    <property type="match status" value="1"/>
</dbReference>
<evidence type="ECO:0000256" key="4">
    <source>
        <dbReference type="ARBA" id="ARBA00022490"/>
    </source>
</evidence>
<evidence type="ECO:0000256" key="5">
    <source>
        <dbReference type="ARBA" id="ARBA00022723"/>
    </source>
</evidence>
<keyword evidence="8 10" id="KW-0414">Isoprene biosynthesis</keyword>
<dbReference type="NCBIfam" id="TIGR02150">
    <property type="entry name" value="IPP_isom_1"/>
    <property type="match status" value="1"/>
</dbReference>
<comment type="catalytic activity">
    <reaction evidence="10">
        <text>isopentenyl diphosphate = dimethylallyl diphosphate</text>
        <dbReference type="Rhea" id="RHEA:23284"/>
        <dbReference type="ChEBI" id="CHEBI:57623"/>
        <dbReference type="ChEBI" id="CHEBI:128769"/>
        <dbReference type="EC" id="5.3.3.2"/>
    </reaction>
</comment>
<feature type="binding site" evidence="10">
    <location>
        <position position="123"/>
    </location>
    <ligand>
        <name>Mn(2+)</name>
        <dbReference type="ChEBI" id="CHEBI:29035"/>
    </ligand>
</feature>
<dbReference type="RefSeq" id="WP_076821649.1">
    <property type="nucleotide sequence ID" value="NZ_MOMC01000088.1"/>
</dbReference>
<dbReference type="PANTHER" id="PTHR10885">
    <property type="entry name" value="ISOPENTENYL-DIPHOSPHATE DELTA-ISOMERASE"/>
    <property type="match status" value="1"/>
</dbReference>
<dbReference type="InterPro" id="IPR011876">
    <property type="entry name" value="IsopentenylPP_isomerase_typ1"/>
</dbReference>
<feature type="binding site" evidence="10">
    <location>
        <position position="94"/>
    </location>
    <ligand>
        <name>Mg(2+)</name>
        <dbReference type="ChEBI" id="CHEBI:18420"/>
    </ligand>
</feature>
<comment type="caution">
    <text evidence="14">The sequence shown here is derived from an EMBL/GenBank/DDBJ whole genome shotgun (WGS) entry which is preliminary data.</text>
</comment>
<feature type="binding site" evidence="10">
    <location>
        <position position="76"/>
    </location>
    <ligand>
        <name>Mn(2+)</name>
        <dbReference type="ChEBI" id="CHEBI:29035"/>
    </ligand>
</feature>
<keyword evidence="4 10" id="KW-0963">Cytoplasm</keyword>
<evidence type="ECO:0000256" key="10">
    <source>
        <dbReference type="HAMAP-Rule" id="MF_00202"/>
    </source>
</evidence>
<dbReference type="UniPathway" id="UPA00059">
    <property type="reaction ID" value="UER00104"/>
</dbReference>